<organism evidence="1 2">
    <name type="scientific">Propionigenium maris DSM 9537</name>
    <dbReference type="NCBI Taxonomy" id="1123000"/>
    <lineage>
        <taxon>Bacteria</taxon>
        <taxon>Fusobacteriati</taxon>
        <taxon>Fusobacteriota</taxon>
        <taxon>Fusobacteriia</taxon>
        <taxon>Fusobacteriales</taxon>
        <taxon>Fusobacteriaceae</taxon>
        <taxon>Propionigenium</taxon>
    </lineage>
</organism>
<evidence type="ECO:0000313" key="1">
    <source>
        <dbReference type="EMBL" id="GLI57112.1"/>
    </source>
</evidence>
<gene>
    <name evidence="1" type="ORF">PM10SUCC1_26260</name>
</gene>
<dbReference type="RefSeq" id="WP_281836579.1">
    <property type="nucleotide sequence ID" value="NZ_BSDY01000013.1"/>
</dbReference>
<reference evidence="1" key="1">
    <citation type="submission" date="2022-12" db="EMBL/GenBank/DDBJ databases">
        <title>Reference genome sequencing for broad-spectrum identification of bacterial and archaeal isolates by mass spectrometry.</title>
        <authorList>
            <person name="Sekiguchi Y."/>
            <person name="Tourlousse D.M."/>
        </authorList>
    </citation>
    <scope>NUCLEOTIDE SEQUENCE</scope>
    <source>
        <strain evidence="1">10succ1</strain>
    </source>
</reference>
<evidence type="ECO:0000313" key="2">
    <source>
        <dbReference type="Proteomes" id="UP001144471"/>
    </source>
</evidence>
<dbReference type="Proteomes" id="UP001144471">
    <property type="component" value="Unassembled WGS sequence"/>
</dbReference>
<name>A0A9W6GMN7_9FUSO</name>
<dbReference type="AlphaFoldDB" id="A0A9W6GMN7"/>
<dbReference type="EMBL" id="BSDY01000013">
    <property type="protein sequence ID" value="GLI57112.1"/>
    <property type="molecule type" value="Genomic_DNA"/>
</dbReference>
<sequence>MSSFGQKLIKVTDNPFFIAEILAVAFENFIDKRRATLWDAYLIIPLILKKRTRERFVSTNKTGTIINLFSEIKKVDLLSLEEDVKVYKKKVNKAIIIGIERGIISLNKETLSLNGKKTKGLLEDENYRKASQNIGKIFSKYEVYEIFEFMEVYNI</sequence>
<comment type="caution">
    <text evidence="1">The sequence shown here is derived from an EMBL/GenBank/DDBJ whole genome shotgun (WGS) entry which is preliminary data.</text>
</comment>
<keyword evidence="2" id="KW-1185">Reference proteome</keyword>
<dbReference type="InterPro" id="IPR045390">
    <property type="entry name" value="ABC-3C_MC3"/>
</dbReference>
<proteinExistence type="predicted"/>
<protein>
    <submittedName>
        <fullName evidence="1">Uncharacterized protein</fullName>
    </submittedName>
</protein>
<dbReference type="Pfam" id="PF20131">
    <property type="entry name" value="MC3"/>
    <property type="match status" value="1"/>
</dbReference>
<accession>A0A9W6GMN7</accession>